<name>A0A7W7JYZ5_9SPHN</name>
<dbReference type="AlphaFoldDB" id="A0A7W7JYZ5"/>
<feature type="signal peptide" evidence="2">
    <location>
        <begin position="1"/>
        <end position="22"/>
    </location>
</feature>
<dbReference type="InterPro" id="IPR011042">
    <property type="entry name" value="6-blade_b-propeller_TolB-like"/>
</dbReference>
<dbReference type="RefSeq" id="WP_184162549.1">
    <property type="nucleotide sequence ID" value="NZ_JACHLN010000001.1"/>
</dbReference>
<gene>
    <name evidence="4" type="ORF">HNP52_000709</name>
</gene>
<dbReference type="Gene3D" id="2.120.10.30">
    <property type="entry name" value="TolB, C-terminal domain"/>
    <property type="match status" value="1"/>
</dbReference>
<evidence type="ECO:0000256" key="1">
    <source>
        <dbReference type="SAM" id="MobiDB-lite"/>
    </source>
</evidence>
<dbReference type="SUPFAM" id="SSF50952">
    <property type="entry name" value="Soluble quinoprotein glucose dehydrogenase"/>
    <property type="match status" value="1"/>
</dbReference>
<organism evidence="4 5">
    <name type="scientific">Sphingomonas kyeonggiensis</name>
    <dbReference type="NCBI Taxonomy" id="1268553"/>
    <lineage>
        <taxon>Bacteria</taxon>
        <taxon>Pseudomonadati</taxon>
        <taxon>Pseudomonadota</taxon>
        <taxon>Alphaproteobacteria</taxon>
        <taxon>Sphingomonadales</taxon>
        <taxon>Sphingomonadaceae</taxon>
        <taxon>Sphingomonas</taxon>
    </lineage>
</organism>
<dbReference type="InterPro" id="IPR011041">
    <property type="entry name" value="Quinoprot_gluc/sorb_DH_b-prop"/>
</dbReference>
<comment type="caution">
    <text evidence="4">The sequence shown here is derived from an EMBL/GenBank/DDBJ whole genome shotgun (WGS) entry which is preliminary data.</text>
</comment>
<keyword evidence="5" id="KW-1185">Reference proteome</keyword>
<keyword evidence="2" id="KW-0732">Signal</keyword>
<protein>
    <submittedName>
        <fullName evidence="4">Glucose/arabinose dehydrogenase</fullName>
    </submittedName>
</protein>
<evidence type="ECO:0000256" key="2">
    <source>
        <dbReference type="SAM" id="SignalP"/>
    </source>
</evidence>
<dbReference type="PANTHER" id="PTHR19328">
    <property type="entry name" value="HEDGEHOG-INTERACTING PROTEIN"/>
    <property type="match status" value="1"/>
</dbReference>
<dbReference type="Proteomes" id="UP000575241">
    <property type="component" value="Unassembled WGS sequence"/>
</dbReference>
<dbReference type="Pfam" id="PF07995">
    <property type="entry name" value="GSDH"/>
    <property type="match status" value="2"/>
</dbReference>
<evidence type="ECO:0000259" key="3">
    <source>
        <dbReference type="Pfam" id="PF07995"/>
    </source>
</evidence>
<feature type="domain" description="Glucose/Sorbosone dehydrogenase" evidence="3">
    <location>
        <begin position="246"/>
        <end position="400"/>
    </location>
</feature>
<reference evidence="4 5" key="1">
    <citation type="submission" date="2020-08" db="EMBL/GenBank/DDBJ databases">
        <title>Functional genomics of gut bacteria from endangered species of beetles.</title>
        <authorList>
            <person name="Carlos-Shanley C."/>
        </authorList>
    </citation>
    <scope>NUCLEOTIDE SEQUENCE [LARGE SCALE GENOMIC DNA]</scope>
    <source>
        <strain evidence="4 5">S00224</strain>
    </source>
</reference>
<proteinExistence type="predicted"/>
<feature type="chain" id="PRO_5030508428" evidence="2">
    <location>
        <begin position="23"/>
        <end position="412"/>
    </location>
</feature>
<dbReference type="EMBL" id="JACHLN010000001">
    <property type="protein sequence ID" value="MBB4837658.1"/>
    <property type="molecule type" value="Genomic_DNA"/>
</dbReference>
<dbReference type="InterPro" id="IPR012938">
    <property type="entry name" value="Glc/Sorbosone_DH"/>
</dbReference>
<evidence type="ECO:0000313" key="4">
    <source>
        <dbReference type="EMBL" id="MBB4837658.1"/>
    </source>
</evidence>
<sequence>MKTKLRAALPAIALLAACNAGAGVSAEPQATPSPAPDPELPFTMTQVADFDTPWALAFLPDGRMLVTEKAGKILLVSADGKQSQVIANVDVVFQGQGGLLDVIPAPDFAKSRQVYYTYAEPRPDGSSLALARATFVDGAAPALTNPQVLWRAGADGKGGQFGAVIAFAPDGKSLFLTSGERQRFTPAQDPNQALGKILHLTLDGKPATGNPWAGKTGSATVTVTDPPKNTEIAKTAPGRTVAVKGKNLVPAETWSLGHRNPYGLVFDGGGRLWEVEMGPKGGDEINLIVKGRNYGWPNVSNGDNYDDTPIPDHAPGDGYEAPKVFWNPAISPGGMAYYSGNLFPQWKGSLLIGALSGRGLIRVALNGDKASKADQWVLNMRIRDVVQGPDGAVWLLEDAGRVNGRLFKLMPK</sequence>
<feature type="domain" description="Glucose/Sorbosone dehydrogenase" evidence="3">
    <location>
        <begin position="50"/>
        <end position="218"/>
    </location>
</feature>
<accession>A0A7W7JYZ5</accession>
<feature type="region of interest" description="Disordered" evidence="1">
    <location>
        <begin position="208"/>
        <end position="229"/>
    </location>
</feature>
<evidence type="ECO:0000313" key="5">
    <source>
        <dbReference type="Proteomes" id="UP000575241"/>
    </source>
</evidence>
<dbReference type="PROSITE" id="PS51257">
    <property type="entry name" value="PROKAR_LIPOPROTEIN"/>
    <property type="match status" value="1"/>
</dbReference>
<dbReference type="PANTHER" id="PTHR19328:SF75">
    <property type="entry name" value="ALDOSE SUGAR DEHYDROGENASE YLII"/>
    <property type="match status" value="1"/>
</dbReference>